<dbReference type="InterPro" id="IPR029063">
    <property type="entry name" value="SAM-dependent_MTases_sf"/>
</dbReference>
<keyword evidence="1" id="KW-0808">Transferase</keyword>
<comment type="caution">
    <text evidence="1">The sequence shown here is derived from an EMBL/GenBank/DDBJ whole genome shotgun (WGS) entry which is preliminary data.</text>
</comment>
<name>A0A4U6BQW3_9BRAD</name>
<evidence type="ECO:0000313" key="2">
    <source>
        <dbReference type="Proteomes" id="UP000034832"/>
    </source>
</evidence>
<protein>
    <submittedName>
        <fullName evidence="1">Class I SAM-dependent methyltransferase</fullName>
    </submittedName>
</protein>
<dbReference type="PANTHER" id="PTHR40036">
    <property type="entry name" value="MACROCIN O-METHYLTRANSFERASE"/>
    <property type="match status" value="1"/>
</dbReference>
<keyword evidence="2" id="KW-1185">Reference proteome</keyword>
<evidence type="ECO:0000313" key="1">
    <source>
        <dbReference type="EMBL" id="TKT72907.1"/>
    </source>
</evidence>
<gene>
    <name evidence="1" type="ORF">YH63_016575</name>
</gene>
<dbReference type="Gene3D" id="3.40.50.150">
    <property type="entry name" value="Vaccinia Virus protein VP39"/>
    <property type="match status" value="1"/>
</dbReference>
<keyword evidence="1" id="KW-0489">Methyltransferase</keyword>
<sequence>MSVEQERTFQIETTASDDQQMYRQRLVQMFEKSPLPLGERLFNIGMYTRSSILVKFLVMSDIYLRVRDIPGQFLEFGTWWGQNLILLENLRAIHEPFNKQRVIVGFDTFDGYTELSDKDKPSEVWGENSYSTGLSYVDYLRELLEIHEGSNVLGQIRGCHRLIVGDVEKTAPKYFVDHPQTIVAFAYFDMGLYKPTKAALSAIKPHLVSGSVVLLDELTWSESPGEAVAFKEVFSRDEVRVEKCALYPSKTIVTIR</sequence>
<organism evidence="1 2">
    <name type="scientific">Afipia massiliensis</name>
    <dbReference type="NCBI Taxonomy" id="211460"/>
    <lineage>
        <taxon>Bacteria</taxon>
        <taxon>Pseudomonadati</taxon>
        <taxon>Pseudomonadota</taxon>
        <taxon>Alphaproteobacteria</taxon>
        <taxon>Hyphomicrobiales</taxon>
        <taxon>Nitrobacteraceae</taxon>
        <taxon>Afipia</taxon>
    </lineage>
</organism>
<proteinExistence type="predicted"/>
<dbReference type="GO" id="GO:0008168">
    <property type="term" value="F:methyltransferase activity"/>
    <property type="evidence" value="ECO:0007669"/>
    <property type="project" value="UniProtKB-KW"/>
</dbReference>
<dbReference type="RefSeq" id="WP_052753805.1">
    <property type="nucleotide sequence ID" value="NZ_LBIA02000001.1"/>
</dbReference>
<dbReference type="GO" id="GO:0032259">
    <property type="term" value="P:methylation"/>
    <property type="evidence" value="ECO:0007669"/>
    <property type="project" value="UniProtKB-KW"/>
</dbReference>
<dbReference type="AlphaFoldDB" id="A0A4U6BQW3"/>
<dbReference type="InterPro" id="IPR008884">
    <property type="entry name" value="TylF_MeTrfase"/>
</dbReference>
<dbReference type="EMBL" id="LBIA02000001">
    <property type="protein sequence ID" value="TKT72907.1"/>
    <property type="molecule type" value="Genomic_DNA"/>
</dbReference>
<dbReference type="STRING" id="211460.YH63_02445"/>
<dbReference type="OrthoDB" id="9811332at2"/>
<dbReference type="PANTHER" id="PTHR40036:SF1">
    <property type="entry name" value="MACROCIN O-METHYLTRANSFERASE"/>
    <property type="match status" value="1"/>
</dbReference>
<accession>A0A4U6BQW3</accession>
<reference evidence="1" key="1">
    <citation type="submission" date="2019-04" db="EMBL/GenBank/DDBJ databases">
        <title>Whole genome sequencing of cave bacteria.</title>
        <authorList>
            <person name="Gan H.M."/>
            <person name="Barton H."/>
            <person name="Savka M.A."/>
        </authorList>
    </citation>
    <scope>NUCLEOTIDE SEQUENCE [LARGE SCALE GENOMIC DNA]</scope>
    <source>
        <strain evidence="1">LC387</strain>
    </source>
</reference>
<dbReference type="Proteomes" id="UP000034832">
    <property type="component" value="Unassembled WGS sequence"/>
</dbReference>